<dbReference type="Proteomes" id="UP000717624">
    <property type="component" value="Unassembled WGS sequence"/>
</dbReference>
<dbReference type="RefSeq" id="WP_204517514.1">
    <property type="nucleotide sequence ID" value="NZ_BAABIN010000033.1"/>
</dbReference>
<sequence length="324" mass="36796">MRDKYVYVKVRQDEETPLQRLKGPFYGRFAYARAAETKALGDKGQDYLTFAQTADSFIFAICDGVSLSFYGDLAARFLGDTLLDWLSSPVLERIVDQQKLRKNLYEHLQKLTVPASHFIRSYNLPPTVTGLLRDVLEEKRERGSESTFICGRVDLPSKKFAEGRIILAWHGDSRLRIWEGERERTAMLGSTFLTSQRWSTHRGPIGGMPSLFVAGLQPAAISRLLVYTDGLAQLDDRTGPPDDRELQRLIDAAGQQTYSDDIALLELSWGGAPKQPKSQPVRLLWPVRRTFRQGLSKLLHGLIGLTEAMLHALHRLERYLRRLP</sequence>
<dbReference type="AlphaFoldDB" id="A0A938Y1C4"/>
<proteinExistence type="predicted"/>
<accession>A0A938Y1C4</accession>
<organism evidence="1 2">
    <name type="scientific">Brevibacillus fulvus</name>
    <dbReference type="NCBI Taxonomy" id="1125967"/>
    <lineage>
        <taxon>Bacteria</taxon>
        <taxon>Bacillati</taxon>
        <taxon>Bacillota</taxon>
        <taxon>Bacilli</taxon>
        <taxon>Bacillales</taxon>
        <taxon>Paenibacillaceae</taxon>
        <taxon>Brevibacillus</taxon>
    </lineage>
</organism>
<name>A0A938Y1C4_9BACL</name>
<evidence type="ECO:0008006" key="3">
    <source>
        <dbReference type="Google" id="ProtNLM"/>
    </source>
</evidence>
<evidence type="ECO:0000313" key="2">
    <source>
        <dbReference type="Proteomes" id="UP000717624"/>
    </source>
</evidence>
<comment type="caution">
    <text evidence="1">The sequence shown here is derived from an EMBL/GenBank/DDBJ whole genome shotgun (WGS) entry which is preliminary data.</text>
</comment>
<dbReference type="EMBL" id="JAFBEB010000003">
    <property type="protein sequence ID" value="MBM7589797.1"/>
    <property type="molecule type" value="Genomic_DNA"/>
</dbReference>
<protein>
    <recommendedName>
        <fullName evidence="3">PPM-type phosphatase domain-containing protein</fullName>
    </recommendedName>
</protein>
<dbReference type="SUPFAM" id="SSF81606">
    <property type="entry name" value="PP2C-like"/>
    <property type="match status" value="1"/>
</dbReference>
<evidence type="ECO:0000313" key="1">
    <source>
        <dbReference type="EMBL" id="MBM7589797.1"/>
    </source>
</evidence>
<gene>
    <name evidence="1" type="ORF">JOD01_001397</name>
</gene>
<keyword evidence="2" id="KW-1185">Reference proteome</keyword>
<dbReference type="Gene3D" id="3.60.40.10">
    <property type="entry name" value="PPM-type phosphatase domain"/>
    <property type="match status" value="1"/>
</dbReference>
<reference evidence="1" key="1">
    <citation type="submission" date="2021-01" db="EMBL/GenBank/DDBJ databases">
        <title>Genomic Encyclopedia of Type Strains, Phase IV (KMG-IV): sequencing the most valuable type-strain genomes for metagenomic binning, comparative biology and taxonomic classification.</title>
        <authorList>
            <person name="Goeker M."/>
        </authorList>
    </citation>
    <scope>NUCLEOTIDE SEQUENCE</scope>
    <source>
        <strain evidence="1">DSM 25523</strain>
    </source>
</reference>
<dbReference type="InterPro" id="IPR036457">
    <property type="entry name" value="PPM-type-like_dom_sf"/>
</dbReference>